<evidence type="ECO:0000313" key="2">
    <source>
        <dbReference type="EMBL" id="ACB73328.1"/>
    </source>
</evidence>
<dbReference type="STRING" id="452637.Oter_0037"/>
<feature type="compositionally biased region" description="Low complexity" evidence="1">
    <location>
        <begin position="95"/>
        <end position="108"/>
    </location>
</feature>
<dbReference type="AlphaFoldDB" id="B1ZWK4"/>
<gene>
    <name evidence="2" type="ordered locus">Oter_0037</name>
</gene>
<feature type="region of interest" description="Disordered" evidence="1">
    <location>
        <begin position="57"/>
        <end position="119"/>
    </location>
</feature>
<reference evidence="2 3" key="1">
    <citation type="journal article" date="2011" name="J. Bacteriol.">
        <title>Genome sequence of the verrucomicrobium Opitutus terrae PB90-1, an abundant inhabitant of rice paddy soil ecosystems.</title>
        <authorList>
            <person name="van Passel M.W."/>
            <person name="Kant R."/>
            <person name="Palva A."/>
            <person name="Copeland A."/>
            <person name="Lucas S."/>
            <person name="Lapidus A."/>
            <person name="Glavina del Rio T."/>
            <person name="Pitluck S."/>
            <person name="Goltsman E."/>
            <person name="Clum A."/>
            <person name="Sun H."/>
            <person name="Schmutz J."/>
            <person name="Larimer F.W."/>
            <person name="Land M.L."/>
            <person name="Hauser L."/>
            <person name="Kyrpides N."/>
            <person name="Mikhailova N."/>
            <person name="Richardson P.P."/>
            <person name="Janssen P.H."/>
            <person name="de Vos W.M."/>
            <person name="Smidt H."/>
        </authorList>
    </citation>
    <scope>NUCLEOTIDE SEQUENCE [LARGE SCALE GENOMIC DNA]</scope>
    <source>
        <strain evidence="3">DSM 11246 / JCM 15787 / PB90-1</strain>
    </source>
</reference>
<dbReference type="InterPro" id="IPR021327">
    <property type="entry name" value="DUF2934"/>
</dbReference>
<accession>B1ZWK4</accession>
<feature type="compositionally biased region" description="Low complexity" evidence="1">
    <location>
        <begin position="77"/>
        <end position="87"/>
    </location>
</feature>
<protein>
    <recommendedName>
        <fullName evidence="4">DUF2934 domain-containing protein</fullName>
    </recommendedName>
</protein>
<dbReference type="KEGG" id="ote:Oter_0037"/>
<dbReference type="Proteomes" id="UP000007013">
    <property type="component" value="Chromosome"/>
</dbReference>
<sequence>MDSAEPRRYSQRVMNDASSSSLSATSQSQISHDEISRHAQELWEKYGRPSGRDEAIWLEAERNLRDQRATTPAPAFAGEATPASTAPATPPPSPGARAGRAGGATATPRMPGGRARSKG</sequence>
<evidence type="ECO:0008006" key="4">
    <source>
        <dbReference type="Google" id="ProtNLM"/>
    </source>
</evidence>
<dbReference type="HOGENOM" id="CLU_2059001_0_0_0"/>
<evidence type="ECO:0000256" key="1">
    <source>
        <dbReference type="SAM" id="MobiDB-lite"/>
    </source>
</evidence>
<name>B1ZWK4_OPITP</name>
<organism evidence="2 3">
    <name type="scientific">Opitutus terrae (strain DSM 11246 / JCM 15787 / PB90-1)</name>
    <dbReference type="NCBI Taxonomy" id="452637"/>
    <lineage>
        <taxon>Bacteria</taxon>
        <taxon>Pseudomonadati</taxon>
        <taxon>Verrucomicrobiota</taxon>
        <taxon>Opitutia</taxon>
        <taxon>Opitutales</taxon>
        <taxon>Opitutaceae</taxon>
        <taxon>Opitutus</taxon>
    </lineage>
</organism>
<dbReference type="EMBL" id="CP001032">
    <property type="protein sequence ID" value="ACB73328.1"/>
    <property type="molecule type" value="Genomic_DNA"/>
</dbReference>
<feature type="compositionally biased region" description="Low complexity" evidence="1">
    <location>
        <begin position="17"/>
        <end position="30"/>
    </location>
</feature>
<feature type="region of interest" description="Disordered" evidence="1">
    <location>
        <begin position="1"/>
        <end position="36"/>
    </location>
</feature>
<dbReference type="Pfam" id="PF11154">
    <property type="entry name" value="DUF2934"/>
    <property type="match status" value="1"/>
</dbReference>
<feature type="compositionally biased region" description="Basic and acidic residues" evidence="1">
    <location>
        <begin position="57"/>
        <end position="68"/>
    </location>
</feature>
<keyword evidence="3" id="KW-1185">Reference proteome</keyword>
<proteinExistence type="predicted"/>
<evidence type="ECO:0000313" key="3">
    <source>
        <dbReference type="Proteomes" id="UP000007013"/>
    </source>
</evidence>